<dbReference type="Proteomes" id="UP001199355">
    <property type="component" value="Unassembled WGS sequence"/>
</dbReference>
<comment type="caution">
    <text evidence="1">The sequence shown here is derived from an EMBL/GenBank/DDBJ whole genome shotgun (WGS) entry which is preliminary data.</text>
</comment>
<keyword evidence="2" id="KW-1185">Reference proteome</keyword>
<dbReference type="AlphaFoldDB" id="A0AAE3AQZ5"/>
<dbReference type="EMBL" id="JAJEQF010000001">
    <property type="protein sequence ID" value="MCC2166221.1"/>
    <property type="molecule type" value="Genomic_DNA"/>
</dbReference>
<gene>
    <name evidence="1" type="ORF">LKD45_00650</name>
</gene>
<dbReference type="RefSeq" id="WP_308727446.1">
    <property type="nucleotide sequence ID" value="NZ_JAJEQF010000001.1"/>
</dbReference>
<accession>A0AAE3AQZ5</accession>
<proteinExistence type="predicted"/>
<protein>
    <submittedName>
        <fullName evidence="1">Uncharacterized protein</fullName>
    </submittedName>
</protein>
<name>A0AAE3AQZ5_9FIRM</name>
<organism evidence="1 2">
    <name type="scientific">Gallintestinimicrobium propionicum</name>
    <dbReference type="NCBI Taxonomy" id="2981770"/>
    <lineage>
        <taxon>Bacteria</taxon>
        <taxon>Bacillati</taxon>
        <taxon>Bacillota</taxon>
        <taxon>Clostridia</taxon>
        <taxon>Lachnospirales</taxon>
        <taxon>Lachnospiraceae</taxon>
        <taxon>Gallintestinimicrobium</taxon>
    </lineage>
</organism>
<reference evidence="1 2" key="1">
    <citation type="submission" date="2021-10" db="EMBL/GenBank/DDBJ databases">
        <title>Anaerobic single-cell dispensing facilitates the cultivation of human gut bacteria.</title>
        <authorList>
            <person name="Afrizal A."/>
        </authorList>
    </citation>
    <scope>NUCLEOTIDE SEQUENCE [LARGE SCALE GENOMIC DNA]</scope>
    <source>
        <strain evidence="1 2">CLA-AA-H244</strain>
    </source>
</reference>
<evidence type="ECO:0000313" key="2">
    <source>
        <dbReference type="Proteomes" id="UP001199355"/>
    </source>
</evidence>
<sequence>MKMEEYIRGIPSGLLTAQLGEREIQVVGISENGFEFRLEKKAARQLLTDAVPAQHQVLRDAAPPQHCIVTPFCKVCFYDLEQALWQELVLTEYGLEKAPALSQPGHREKPCAASFYQLYRVYVTSPEFRIAVQKLLLQYTRYIHLKLEEDDAGLAEATVGYPVELEDCFADSLEEQKRKWFAQTDWEAVLRPYPSYALELDRPEWYETYLKESLSDFMTDYWKENNVASAFYAKRLPDRIYLGNQFCRLLFPKKEILFALLEKARSEGLGVTVSFACQPEVSLKEAEQLLESLRSWCQKNESIEIVVNDWGMAQLVGRYPEQFELCMGTLLNKRKKDPRLSYLKGRLPDKDTGLLAENSLNADFYQKALEKNLGFVRYEWESCGYPQRFPEGKNSLHLPFYQTNTSQYCTLYAQYREHNRGRQYLQTECPGYCQMQAFLYPEHLHMTGRYNSLFSLDQRVLRALETGSVENAAFRKEEQGVQPDRAVLNLL</sequence>
<evidence type="ECO:0000313" key="1">
    <source>
        <dbReference type="EMBL" id="MCC2166221.1"/>
    </source>
</evidence>